<reference evidence="1 2" key="1">
    <citation type="journal article" date="2015" name="Nature">
        <title>rRNA introns, odd ribosomes, and small enigmatic genomes across a large radiation of phyla.</title>
        <authorList>
            <person name="Brown C.T."/>
            <person name="Hug L.A."/>
            <person name="Thomas B.C."/>
            <person name="Sharon I."/>
            <person name="Castelle C.J."/>
            <person name="Singh A."/>
            <person name="Wilkins M.J."/>
            <person name="Williams K.H."/>
            <person name="Banfield J.F."/>
        </authorList>
    </citation>
    <scope>NUCLEOTIDE SEQUENCE [LARGE SCALE GENOMIC DNA]</scope>
</reference>
<accession>A0A0G1XUD4</accession>
<evidence type="ECO:0008006" key="3">
    <source>
        <dbReference type="Google" id="ProtNLM"/>
    </source>
</evidence>
<dbReference type="AlphaFoldDB" id="A0A0G1XUD4"/>
<dbReference type="Proteomes" id="UP000033865">
    <property type="component" value="Unassembled WGS sequence"/>
</dbReference>
<evidence type="ECO:0000313" key="1">
    <source>
        <dbReference type="EMBL" id="KKW34788.1"/>
    </source>
</evidence>
<gene>
    <name evidence="1" type="ORF">UY82_C0059G0009</name>
</gene>
<protein>
    <recommendedName>
        <fullName evidence="3">Type II toxin-antitoxin system RelE/ParE family toxin</fullName>
    </recommendedName>
</protein>
<dbReference type="EMBL" id="LCRN01000059">
    <property type="protein sequence ID" value="KKW34788.1"/>
    <property type="molecule type" value="Genomic_DNA"/>
</dbReference>
<proteinExistence type="predicted"/>
<organism evidence="1 2">
    <name type="scientific">Candidatus Uhrbacteria bacterium GW2011_GWC2_53_7</name>
    <dbReference type="NCBI Taxonomy" id="1618986"/>
    <lineage>
        <taxon>Bacteria</taxon>
        <taxon>Candidatus Uhriibacteriota</taxon>
    </lineage>
</organism>
<comment type="caution">
    <text evidence="1">The sequence shown here is derived from an EMBL/GenBank/DDBJ whole genome shotgun (WGS) entry which is preliminary data.</text>
</comment>
<name>A0A0G1XUD4_9BACT</name>
<evidence type="ECO:0000313" key="2">
    <source>
        <dbReference type="Proteomes" id="UP000033865"/>
    </source>
</evidence>
<sequence length="119" mass="13689">MKPVKVQLIGAAAEEFEILNKAIGEEQARGIANSERQQLMKSIKQKTELIKANPQYGDSVPKILIKRSGYDVDNLWVVDLVGYWRMLYTLKGGSIDILCFVLEIIDHKRYDKIFGYRKK</sequence>